<feature type="domain" description="TM7S3/TM198-like" evidence="6">
    <location>
        <begin position="14"/>
        <end position="193"/>
    </location>
</feature>
<dbReference type="InterPro" id="IPR040236">
    <property type="entry name" value="TMEM198"/>
</dbReference>
<dbReference type="InterPro" id="IPR025256">
    <property type="entry name" value="TM7S3/TM198-like_dom"/>
</dbReference>
<proteinExistence type="predicted"/>
<evidence type="ECO:0000256" key="3">
    <source>
        <dbReference type="ARBA" id="ARBA00022989"/>
    </source>
</evidence>
<accession>A0A381RN38</accession>
<dbReference type="AlphaFoldDB" id="A0A381RN38"/>
<organism evidence="7">
    <name type="scientific">marine metagenome</name>
    <dbReference type="NCBI Taxonomy" id="408172"/>
    <lineage>
        <taxon>unclassified sequences</taxon>
        <taxon>metagenomes</taxon>
        <taxon>ecological metagenomes</taxon>
    </lineage>
</organism>
<evidence type="ECO:0000256" key="1">
    <source>
        <dbReference type="ARBA" id="ARBA00004141"/>
    </source>
</evidence>
<keyword evidence="4 5" id="KW-0472">Membrane</keyword>
<name>A0A381RN38_9ZZZZ</name>
<feature type="transmembrane region" description="Helical" evidence="5">
    <location>
        <begin position="34"/>
        <end position="52"/>
    </location>
</feature>
<dbReference type="PANTHER" id="PTHR31247">
    <property type="entry name" value="TRANSMEMBRANE PROTEIN 198 FAMILY MEMBER"/>
    <property type="match status" value="1"/>
</dbReference>
<keyword evidence="2 5" id="KW-0812">Transmembrane</keyword>
<feature type="transmembrane region" description="Helical" evidence="5">
    <location>
        <begin position="135"/>
        <end position="157"/>
    </location>
</feature>
<gene>
    <name evidence="7" type="ORF">METZ01_LOCUS45273</name>
</gene>
<dbReference type="GO" id="GO:0005886">
    <property type="term" value="C:plasma membrane"/>
    <property type="evidence" value="ECO:0007669"/>
    <property type="project" value="TreeGrafter"/>
</dbReference>
<evidence type="ECO:0000256" key="5">
    <source>
        <dbReference type="SAM" id="Phobius"/>
    </source>
</evidence>
<protein>
    <recommendedName>
        <fullName evidence="6">TM7S3/TM198-like domain-containing protein</fullName>
    </recommendedName>
</protein>
<dbReference type="EMBL" id="UINC01002057">
    <property type="protein sequence ID" value="SUZ92419.1"/>
    <property type="molecule type" value="Genomic_DNA"/>
</dbReference>
<evidence type="ECO:0000259" key="6">
    <source>
        <dbReference type="Pfam" id="PF13886"/>
    </source>
</evidence>
<feature type="transmembrane region" description="Helical" evidence="5">
    <location>
        <begin position="177"/>
        <end position="193"/>
    </location>
</feature>
<dbReference type="PANTHER" id="PTHR31247:SF5">
    <property type="entry name" value="DUF4203 DOMAIN-CONTAINING PROTEIN"/>
    <property type="match status" value="1"/>
</dbReference>
<evidence type="ECO:0000313" key="7">
    <source>
        <dbReference type="EMBL" id="SUZ92419.1"/>
    </source>
</evidence>
<feature type="transmembrane region" description="Helical" evidence="5">
    <location>
        <begin position="7"/>
        <end position="28"/>
    </location>
</feature>
<evidence type="ECO:0000256" key="2">
    <source>
        <dbReference type="ARBA" id="ARBA00022692"/>
    </source>
</evidence>
<evidence type="ECO:0000256" key="4">
    <source>
        <dbReference type="ARBA" id="ARBA00023136"/>
    </source>
</evidence>
<feature type="transmembrane region" description="Helical" evidence="5">
    <location>
        <begin position="105"/>
        <end position="123"/>
    </location>
</feature>
<comment type="subcellular location">
    <subcellularLocation>
        <location evidence="1">Membrane</location>
        <topology evidence="1">Multi-pass membrane protein</topology>
    </subcellularLocation>
</comment>
<keyword evidence="3 5" id="KW-1133">Transmembrane helix</keyword>
<feature type="transmembrane region" description="Helical" evidence="5">
    <location>
        <begin position="64"/>
        <end position="93"/>
    </location>
</feature>
<reference evidence="7" key="1">
    <citation type="submission" date="2018-05" db="EMBL/GenBank/DDBJ databases">
        <authorList>
            <person name="Lanie J.A."/>
            <person name="Ng W.-L."/>
            <person name="Kazmierczak K.M."/>
            <person name="Andrzejewski T.M."/>
            <person name="Davidsen T.M."/>
            <person name="Wayne K.J."/>
            <person name="Tettelin H."/>
            <person name="Glass J.I."/>
            <person name="Rusch D."/>
            <person name="Podicherti R."/>
            <person name="Tsui H.-C.T."/>
            <person name="Winkler M.E."/>
        </authorList>
    </citation>
    <scope>NUCLEOTIDE SEQUENCE</scope>
</reference>
<dbReference type="Pfam" id="PF13886">
    <property type="entry name" value="TM7S3_TM198"/>
    <property type="match status" value="1"/>
</dbReference>
<sequence>MAMFPDTFHMPVAIILLGGGFLACFLGYRLFRFILLGYGLVTGAVIVSQLNFPETWMAITAAIIGGLIGAALFLAVYFVGVAVAGAGLGVLAVHLVWTQRSDDPHLLVIILMAIVGVFTALVFQRYVIIISTSFTGAWLSLVAVLALFGHVNVTEALGSLKEWMLDPLERISAEREVFFAWLGLSLLGVFVQLRKTSTGKHKKQKK</sequence>